<dbReference type="Proteomes" id="UP000093694">
    <property type="component" value="Unassembled WGS sequence"/>
</dbReference>
<dbReference type="Proteomes" id="UP000077384">
    <property type="component" value="Unassembled WGS sequence"/>
</dbReference>
<comment type="caution">
    <text evidence="2">The sequence shown here is derived from an EMBL/GenBank/DDBJ whole genome shotgun (WGS) entry which is preliminary data.</text>
</comment>
<dbReference type="SUPFAM" id="SSF47413">
    <property type="entry name" value="lambda repressor-like DNA-binding domains"/>
    <property type="match status" value="1"/>
</dbReference>
<reference evidence="3 5" key="2">
    <citation type="journal article" date="2016" name="Front. Microbiol.">
        <title>Industrial Acetogenic Biocatalysts: A Comparative Metabolic and Genomic Analysis.</title>
        <authorList>
            <person name="Bengelsdorf F."/>
            <person name="Poehlein A."/>
            <person name="Sonja S."/>
            <person name="Erz C."/>
            <person name="Hummel T."/>
            <person name="Hoffmeister S."/>
            <person name="Daniel R."/>
            <person name="Durre P."/>
        </authorList>
    </citation>
    <scope>NUCLEOTIDE SEQUENCE [LARGE SCALE GENOMIC DNA]</scope>
    <source>
        <strain evidence="3 5">PTA-10522</strain>
    </source>
</reference>
<dbReference type="AlphaFoldDB" id="A0A170NL50"/>
<evidence type="ECO:0000313" key="4">
    <source>
        <dbReference type="Proteomes" id="UP000077384"/>
    </source>
</evidence>
<evidence type="ECO:0000313" key="2">
    <source>
        <dbReference type="EMBL" id="OAA91324.1"/>
    </source>
</evidence>
<protein>
    <recommendedName>
        <fullName evidence="1">HTH cro/C1-type domain-containing protein</fullName>
    </recommendedName>
</protein>
<feature type="domain" description="HTH cro/C1-type" evidence="1">
    <location>
        <begin position="8"/>
        <end position="65"/>
    </location>
</feature>
<dbReference type="EMBL" id="LITQ01000026">
    <property type="protein sequence ID" value="OAA91324.1"/>
    <property type="molecule type" value="Genomic_DNA"/>
</dbReference>
<evidence type="ECO:0000313" key="3">
    <source>
        <dbReference type="EMBL" id="OBR93956.1"/>
    </source>
</evidence>
<dbReference type="InterPro" id="IPR001387">
    <property type="entry name" value="Cro/C1-type_HTH"/>
</dbReference>
<sequence>MRISYKPLWKTLIDKDMKKKDFKEAIGGTSDLMNRLNKGDHVTTKTILKICEALKCKISDVIEVVE</sequence>
<gene>
    <name evidence="3" type="ORF">CLCOS_20920</name>
    <name evidence="2" type="ORF">WX73_01734</name>
</gene>
<dbReference type="InterPro" id="IPR010982">
    <property type="entry name" value="Lambda_DNA-bd_dom_sf"/>
</dbReference>
<evidence type="ECO:0000259" key="1">
    <source>
        <dbReference type="Pfam" id="PF13443"/>
    </source>
</evidence>
<keyword evidence="5" id="KW-1185">Reference proteome</keyword>
<organism evidence="2 4">
    <name type="scientific">Clostridium coskatii</name>
    <dbReference type="NCBI Taxonomy" id="1705578"/>
    <lineage>
        <taxon>Bacteria</taxon>
        <taxon>Bacillati</taxon>
        <taxon>Bacillota</taxon>
        <taxon>Clostridia</taxon>
        <taxon>Eubacteriales</taxon>
        <taxon>Clostridiaceae</taxon>
        <taxon>Clostridium</taxon>
    </lineage>
</organism>
<dbReference type="RefSeq" id="WP_063601813.1">
    <property type="nucleotide sequence ID" value="NZ_LITQ01000026.1"/>
</dbReference>
<proteinExistence type="predicted"/>
<evidence type="ECO:0000313" key="5">
    <source>
        <dbReference type="Proteomes" id="UP000093694"/>
    </source>
</evidence>
<name>A0A170NL50_9CLOT</name>
<reference evidence="2 4" key="1">
    <citation type="journal article" date="2015" name="Biotechnol. Bioeng.">
        <title>Genome sequence and phenotypic characterization of Caulobacter segnis.</title>
        <authorList>
            <person name="Patel S."/>
            <person name="Fletcher B."/>
            <person name="Scott D.C."/>
            <person name="Ely B."/>
        </authorList>
    </citation>
    <scope>NUCLEOTIDE SEQUENCE [LARGE SCALE GENOMIC DNA]</scope>
    <source>
        <strain evidence="2 4">PS02</strain>
    </source>
</reference>
<dbReference type="Pfam" id="PF13443">
    <property type="entry name" value="HTH_26"/>
    <property type="match status" value="1"/>
</dbReference>
<dbReference type="GO" id="GO:0003677">
    <property type="term" value="F:DNA binding"/>
    <property type="evidence" value="ECO:0007669"/>
    <property type="project" value="InterPro"/>
</dbReference>
<dbReference type="PATRIC" id="fig|1705578.3.peg.1985"/>
<accession>A0A170NL50</accession>
<dbReference type="EMBL" id="LROR01000049">
    <property type="protein sequence ID" value="OBR93956.1"/>
    <property type="molecule type" value="Genomic_DNA"/>
</dbReference>